<feature type="region of interest" description="Disordered" evidence="1">
    <location>
        <begin position="522"/>
        <end position="557"/>
    </location>
</feature>
<evidence type="ECO:0000313" key="3">
    <source>
        <dbReference type="EMBL" id="CUG89953.1"/>
    </source>
</evidence>
<dbReference type="AlphaFoldDB" id="A0A0S4JJ46"/>
<evidence type="ECO:0000313" key="4">
    <source>
        <dbReference type="Proteomes" id="UP000051952"/>
    </source>
</evidence>
<name>A0A0S4JJ46_BODSA</name>
<keyword evidence="2" id="KW-0472">Membrane</keyword>
<dbReference type="Proteomes" id="UP000051952">
    <property type="component" value="Unassembled WGS sequence"/>
</dbReference>
<proteinExistence type="predicted"/>
<dbReference type="VEuPathDB" id="TriTrypDB:BSAL_24240"/>
<keyword evidence="2" id="KW-1133">Transmembrane helix</keyword>
<reference evidence="4" key="1">
    <citation type="submission" date="2015-09" db="EMBL/GenBank/DDBJ databases">
        <authorList>
            <consortium name="Pathogen Informatics"/>
        </authorList>
    </citation>
    <scope>NUCLEOTIDE SEQUENCE [LARGE SCALE GENOMIC DNA]</scope>
    <source>
        <strain evidence="4">Lake Konstanz</strain>
    </source>
</reference>
<dbReference type="EMBL" id="CYKH01001781">
    <property type="protein sequence ID" value="CUG89953.1"/>
    <property type="molecule type" value="Genomic_DNA"/>
</dbReference>
<keyword evidence="2 3" id="KW-0812">Transmembrane</keyword>
<protein>
    <submittedName>
        <fullName evidence="3">Transmembrane protein, putative</fullName>
    </submittedName>
</protein>
<accession>A0A0S4JJ46</accession>
<organism evidence="3 4">
    <name type="scientific">Bodo saltans</name>
    <name type="common">Flagellated protozoan</name>
    <dbReference type="NCBI Taxonomy" id="75058"/>
    <lineage>
        <taxon>Eukaryota</taxon>
        <taxon>Discoba</taxon>
        <taxon>Euglenozoa</taxon>
        <taxon>Kinetoplastea</taxon>
        <taxon>Metakinetoplastina</taxon>
        <taxon>Eubodonida</taxon>
        <taxon>Bodonidae</taxon>
        <taxon>Bodo</taxon>
    </lineage>
</organism>
<evidence type="ECO:0000256" key="1">
    <source>
        <dbReference type="SAM" id="MobiDB-lite"/>
    </source>
</evidence>
<keyword evidence="4" id="KW-1185">Reference proteome</keyword>
<evidence type="ECO:0000256" key="2">
    <source>
        <dbReference type="SAM" id="Phobius"/>
    </source>
</evidence>
<feature type="transmembrane region" description="Helical" evidence="2">
    <location>
        <begin position="482"/>
        <end position="504"/>
    </location>
</feature>
<gene>
    <name evidence="3" type="ORF">BSAL_24240</name>
</gene>
<sequence length="557" mass="57457">MLPRDFEMVQSTIQLTGLVISDAKTLSITLSGAGAVSYTMSRSSWEVPVHEQSFAGVLSSPVTVLVGQTSTIRFGLTTLPVSRNDTVVLQLLPSPTISFAVTSLTTAVPETDVAFTALAGGSASLWSLVHVVSTRGQYENRLYNNPTVVVLTMGSVVVSPAPELMYQGQSVTMNFELSQAPQLPGTSLVVTPVSSNGGFFTPATITYTGSTIHQTAVFTATTIGATNLSFSLDGTAASTYETAPNQHLTVSPKLRVVLFFTADASEIRVAQSLTLTVGIDSPITSVTGNMSVIFTYGTGREINFSTPIVFSPNSSQTSGTFTMTGTSPMANGTLAMSFSGPGASSYYADTSAWTVTVDPLPFNTCSSVLAIPFNSKGFKNSDCALCANGANGNLPQCAVESQCYCAGTTPSCQYQFAFLGCTSITNTTPAYSAADCMTCIKGSCNPACLADVCVCTTANFGNNNALDALSGATGTTDPTINAAVIAFCVIASVAVVGGAAFFIIRHLRSAAAAAKAATAAKTNPASGGESGVLPPMQPYFSTSPNPLDSPAPGVHLE</sequence>